<dbReference type="Pfam" id="PF07883">
    <property type="entry name" value="Cupin_2"/>
    <property type="match status" value="1"/>
</dbReference>
<accession>A0A6N9Q4A2</accession>
<proteinExistence type="predicted"/>
<dbReference type="InterPro" id="IPR013096">
    <property type="entry name" value="Cupin_2"/>
</dbReference>
<dbReference type="InterPro" id="IPR011051">
    <property type="entry name" value="RmlC_Cupin_sf"/>
</dbReference>
<keyword evidence="3" id="KW-1185">Reference proteome</keyword>
<dbReference type="OrthoDB" id="3782397at2"/>
<name>A0A6N9Q4A2_9BACL</name>
<dbReference type="SUPFAM" id="SSF51182">
    <property type="entry name" value="RmlC-like cupins"/>
    <property type="match status" value="1"/>
</dbReference>
<sequence length="118" mass="12898">MKMFSFDKEVGKEITAFDSKNITMSRILHSKETHHIGCMFIGSDGVVGHHQAVGAQLLLVVSGEGFVRGKEDVKTPIKAGQAAFWEPGEWHKTTSEKGMTAIIIEGENIDTSAIVKLK</sequence>
<dbReference type="InterPro" id="IPR014710">
    <property type="entry name" value="RmlC-like_jellyroll"/>
</dbReference>
<dbReference type="RefSeq" id="WP_160646448.1">
    <property type="nucleotide sequence ID" value="NZ_SIJB01000027.1"/>
</dbReference>
<evidence type="ECO:0000313" key="2">
    <source>
        <dbReference type="EMBL" id="NBI29637.1"/>
    </source>
</evidence>
<dbReference type="Gene3D" id="2.60.120.10">
    <property type="entry name" value="Jelly Rolls"/>
    <property type="match status" value="1"/>
</dbReference>
<evidence type="ECO:0000259" key="1">
    <source>
        <dbReference type="Pfam" id="PF07883"/>
    </source>
</evidence>
<reference evidence="2 3" key="1">
    <citation type="submission" date="2019-01" db="EMBL/GenBank/DDBJ databases">
        <title>Chengkuizengella sp. nov., isolated from deep-sea sediment of East Pacific Ocean.</title>
        <authorList>
            <person name="Yang J."/>
            <person name="Lai Q."/>
            <person name="Shao Z."/>
        </authorList>
    </citation>
    <scope>NUCLEOTIDE SEQUENCE [LARGE SCALE GENOMIC DNA]</scope>
    <source>
        <strain evidence="2 3">YPA3-1-1</strain>
    </source>
</reference>
<organism evidence="2 3">
    <name type="scientific">Chengkuizengella marina</name>
    <dbReference type="NCBI Taxonomy" id="2507566"/>
    <lineage>
        <taxon>Bacteria</taxon>
        <taxon>Bacillati</taxon>
        <taxon>Bacillota</taxon>
        <taxon>Bacilli</taxon>
        <taxon>Bacillales</taxon>
        <taxon>Paenibacillaceae</taxon>
        <taxon>Chengkuizengella</taxon>
    </lineage>
</organism>
<feature type="domain" description="Cupin type-2" evidence="1">
    <location>
        <begin position="50"/>
        <end position="97"/>
    </location>
</feature>
<gene>
    <name evidence="2" type="ORF">ERL59_11770</name>
</gene>
<dbReference type="Proteomes" id="UP000448943">
    <property type="component" value="Unassembled WGS sequence"/>
</dbReference>
<dbReference type="EMBL" id="SIJB01000027">
    <property type="protein sequence ID" value="NBI29637.1"/>
    <property type="molecule type" value="Genomic_DNA"/>
</dbReference>
<dbReference type="AlphaFoldDB" id="A0A6N9Q4A2"/>
<protein>
    <submittedName>
        <fullName evidence="2">Cupin domain-containing protein</fullName>
    </submittedName>
</protein>
<evidence type="ECO:0000313" key="3">
    <source>
        <dbReference type="Proteomes" id="UP000448943"/>
    </source>
</evidence>
<comment type="caution">
    <text evidence="2">The sequence shown here is derived from an EMBL/GenBank/DDBJ whole genome shotgun (WGS) entry which is preliminary data.</text>
</comment>